<sequence length="1406" mass="156500">MNPSTARSNRPSLQSSSSSIIPSSHLHQQQIHYGPITTLQPCTATLHPSCIFPARNAGPPSPASLQNQVASSTFAHGPYPTLEHYANSGVNLITPPYFKPPENICTVSERQPAPHPHSLFYHISAINACSLQTGNPNAAFHLPGNAPYAVTTFSNNQISAPLAVQSAQIFPSSPIGLVFGSSSPPVDKHTSGIEAAPSLKSVKNKTVIGCTKLQSVSRMENSDWVSSVKMNHPDSSIGIFDNANCREDNSISKKCSPTKNQDERHSDESSASFDFTIEAEEMVSALCNTASSNDLGKEDRNLDTNLFNGAGDNISNKSTWFADFSTEYSMGSSGFRNVATQTLDPGSDQQFPELIRKTTYWGCSEAENILNSAKYSQDPKRHWLSNMSSATRTAIMKSSTCFPVFAGDRVFIRDLINALIRISNGWLVLDNYLNKQYYTGLAEKYDSELIRSFHFWESTTYELLRNVIETFLKLEETAPNTVEHLNRQEFSNSSFPGDVSLYTPNDLVNLSSSNNFRSSEITQANQTNQESAYAVHYTPQASSTVHNFRYLNTQQCQKETKLRGKWTMTENLRATVEGTKSVPDMNLNQPEAGIQQSKFRPKVPNKSSSSRQSLNTEFCNLRNKVMESNAETSRQWSTRDRKRDFAFNAKSSIEPSYQVKQSTYGNNCSNKCMSRMTDASFSNPQGGIESYVGTSSTGIDSGYVTKSYSEMDYGIKSSKVDHPYTSKSLNGTESIYVGKPPADQVEPAPVPRNRMTLLSQIEPDACSARGTEEMTANLSAWFASMRNTNCLSSVGNPETKACGSLRSPHPQEMSRSSMDLVRQLQMDSNRQLQTLKNMQSIQSAPWNVCNLINNRNNVQQQVEEYDSSEDVRVYMKPGSYNVPKKRHQRRPNRRTENTSSRNPVGSSGNSQVNKDKSLGASGSGATSGRISFTAASIVPPRTYSLENSPRILRRGDSTLQDIRQDVTWKAACASAEILLEALNVKEPEIEALEAKSLASTIPKPAEAKCVDDGASSYEASEDDSGSTCKLSPGIKSRMDIKSSKTNVKTDSWLIRTLNNASIKQRQEPDLESSESSNSSIQEDEPPTTVKLEPSLGASTPRETSPRNTADSTDVPSRATYSETVRRSTLSTSSKKESSRRQMKYTSVPSTVIPVTGKKCQRKDVDRSYMMHKSRKSTGRRVHREVEEPSEESFPKKILKDDSKTIGLKTTKKKDNSGLTDKNKSSDRGWSVWYSSRRRQSLSPLALNKLESIHQTIWQLDEEQIFKYPPSTTMSDQPSNKTIEDYYKAVKCPLFLETIGYKFKNRVYHKVEHAVRDFRRIIYNSRICFKNDTERLSKIEDLSKKLEELLKEHFPSGDFETITGSPRDISGSPIRTRCKLSSQKAPRHSITKKNSSCPTNTDNLCSH</sequence>
<feature type="region of interest" description="Disordered" evidence="3">
    <location>
        <begin position="1063"/>
        <end position="1198"/>
    </location>
</feature>
<feature type="compositionally biased region" description="Polar residues" evidence="3">
    <location>
        <begin position="1096"/>
        <end position="1120"/>
    </location>
</feature>
<feature type="region of interest" description="Disordered" evidence="3">
    <location>
        <begin position="1381"/>
        <end position="1406"/>
    </location>
</feature>
<organism evidence="5 6">
    <name type="scientific">Cephus cinctus</name>
    <name type="common">Wheat stem sawfly</name>
    <dbReference type="NCBI Taxonomy" id="211228"/>
    <lineage>
        <taxon>Eukaryota</taxon>
        <taxon>Metazoa</taxon>
        <taxon>Ecdysozoa</taxon>
        <taxon>Arthropoda</taxon>
        <taxon>Hexapoda</taxon>
        <taxon>Insecta</taxon>
        <taxon>Pterygota</taxon>
        <taxon>Neoptera</taxon>
        <taxon>Endopterygota</taxon>
        <taxon>Hymenoptera</taxon>
        <taxon>Cephoidea</taxon>
        <taxon>Cephidae</taxon>
        <taxon>Cephus</taxon>
    </lineage>
</organism>
<evidence type="ECO:0000256" key="2">
    <source>
        <dbReference type="PROSITE-ProRule" id="PRU00035"/>
    </source>
</evidence>
<keyword evidence="1 2" id="KW-0103">Bromodomain</keyword>
<dbReference type="SUPFAM" id="SSF47370">
    <property type="entry name" value="Bromodomain"/>
    <property type="match status" value="1"/>
</dbReference>
<feature type="compositionally biased region" description="Basic residues" evidence="3">
    <location>
        <begin position="1169"/>
        <end position="1182"/>
    </location>
</feature>
<feature type="compositionally biased region" description="Polar residues" evidence="3">
    <location>
        <begin position="1391"/>
        <end position="1406"/>
    </location>
</feature>
<feature type="region of interest" description="Disordered" evidence="3">
    <location>
        <begin position="1208"/>
        <end position="1227"/>
    </location>
</feature>
<evidence type="ECO:0000313" key="5">
    <source>
        <dbReference type="Proteomes" id="UP000694920"/>
    </source>
</evidence>
<dbReference type="GeneID" id="107266074"/>
<name>A0AAJ7REZ5_CEPCN</name>
<dbReference type="SMART" id="SM00297">
    <property type="entry name" value="BROMO"/>
    <property type="match status" value="1"/>
</dbReference>
<dbReference type="KEGG" id="ccin:107266074"/>
<dbReference type="InterPro" id="IPR036427">
    <property type="entry name" value="Bromodomain-like_sf"/>
</dbReference>
<dbReference type="RefSeq" id="XP_024939166.1">
    <property type="nucleotide sequence ID" value="XM_025083398.1"/>
</dbReference>
<dbReference type="Gene3D" id="1.20.920.10">
    <property type="entry name" value="Bromodomain-like"/>
    <property type="match status" value="1"/>
</dbReference>
<feature type="region of interest" description="Disordered" evidence="3">
    <location>
        <begin position="1015"/>
        <end position="1034"/>
    </location>
</feature>
<protein>
    <submittedName>
        <fullName evidence="6">Uncharacterized protein LOC107266074</fullName>
    </submittedName>
</protein>
<evidence type="ECO:0000256" key="3">
    <source>
        <dbReference type="SAM" id="MobiDB-lite"/>
    </source>
</evidence>
<evidence type="ECO:0000256" key="1">
    <source>
        <dbReference type="ARBA" id="ARBA00023117"/>
    </source>
</evidence>
<keyword evidence="5" id="KW-1185">Reference proteome</keyword>
<dbReference type="Pfam" id="PF00439">
    <property type="entry name" value="Bromodomain"/>
    <property type="match status" value="1"/>
</dbReference>
<feature type="compositionally biased region" description="Polar residues" evidence="3">
    <location>
        <begin position="1"/>
        <end position="10"/>
    </location>
</feature>
<evidence type="ECO:0000259" key="4">
    <source>
        <dbReference type="PROSITE" id="PS50014"/>
    </source>
</evidence>
<feature type="compositionally biased region" description="Basic and acidic residues" evidence="3">
    <location>
        <begin position="1212"/>
        <end position="1226"/>
    </location>
</feature>
<feature type="region of interest" description="Disordered" evidence="3">
    <location>
        <begin position="863"/>
        <end position="927"/>
    </location>
</feature>
<feature type="region of interest" description="Disordered" evidence="3">
    <location>
        <begin position="250"/>
        <end position="269"/>
    </location>
</feature>
<gene>
    <name evidence="6" type="primary">LOC107266074</name>
</gene>
<dbReference type="Proteomes" id="UP000694920">
    <property type="component" value="Unplaced"/>
</dbReference>
<feature type="compositionally biased region" description="Low complexity" evidence="3">
    <location>
        <begin position="11"/>
        <end position="27"/>
    </location>
</feature>
<feature type="region of interest" description="Disordered" evidence="3">
    <location>
        <begin position="1"/>
        <end position="27"/>
    </location>
</feature>
<dbReference type="PROSITE" id="PS50014">
    <property type="entry name" value="BROMODOMAIN_2"/>
    <property type="match status" value="1"/>
</dbReference>
<proteinExistence type="predicted"/>
<feature type="domain" description="Bromo" evidence="4">
    <location>
        <begin position="1257"/>
        <end position="1335"/>
    </location>
</feature>
<feature type="compositionally biased region" description="Basic residues" evidence="3">
    <location>
        <begin position="883"/>
        <end position="892"/>
    </location>
</feature>
<feature type="compositionally biased region" description="Low complexity" evidence="3">
    <location>
        <begin position="918"/>
        <end position="927"/>
    </location>
</feature>
<dbReference type="InterPro" id="IPR001487">
    <property type="entry name" value="Bromodomain"/>
</dbReference>
<reference evidence="6" key="1">
    <citation type="submission" date="2025-08" db="UniProtKB">
        <authorList>
            <consortium name="RefSeq"/>
        </authorList>
    </citation>
    <scope>IDENTIFICATION</scope>
</reference>
<feature type="compositionally biased region" description="Polar residues" evidence="3">
    <location>
        <begin position="897"/>
        <end position="912"/>
    </location>
</feature>
<accession>A0AAJ7REZ5</accession>
<evidence type="ECO:0000313" key="6">
    <source>
        <dbReference type="RefSeq" id="XP_024939166.1"/>
    </source>
</evidence>